<accession>A0ABV2SRS3</accession>
<evidence type="ECO:0000256" key="1">
    <source>
        <dbReference type="SAM" id="MobiDB-lite"/>
    </source>
</evidence>
<sequence>MDVGAFNSLVPEDDWSPYAGYGQPKKQDEEVSQHVMDAAVDDMGEKELRATGMAVALTWIEDGDYSAEYLNDLIAGLASEDDEDGEGNELEEDFYDGLRSTTADALAQLGGSESQVAAAIDGSDDAAESLGEHLSGKMAESESSDEELIGNFAVSASLITDSARRKVVRNGKVQIKKRPLRKKRRTSAQRAALKKARRKAHNSSARRSRKKSMRVRKQRGM</sequence>
<evidence type="ECO:0000313" key="2">
    <source>
        <dbReference type="EMBL" id="MET4759583.1"/>
    </source>
</evidence>
<reference evidence="2 3" key="1">
    <citation type="submission" date="2024-06" db="EMBL/GenBank/DDBJ databases">
        <title>Genomic Encyclopedia of Type Strains, Phase V (KMG-V): Genome sequencing to study the core and pangenomes of soil and plant-associated prokaryotes.</title>
        <authorList>
            <person name="Whitman W."/>
        </authorList>
    </citation>
    <scope>NUCLEOTIDE SEQUENCE [LARGE SCALE GENOMIC DNA]</scope>
    <source>
        <strain evidence="2 3">NE40</strain>
    </source>
</reference>
<gene>
    <name evidence="2" type="ORF">V5J35_004902</name>
</gene>
<name>A0ABV2SRS3_9GAMM</name>
<dbReference type="RefSeq" id="WP_354011442.1">
    <property type="nucleotide sequence ID" value="NZ_JBEWTA010000002.1"/>
</dbReference>
<protein>
    <submittedName>
        <fullName evidence="2">Uncharacterized protein</fullName>
    </submittedName>
</protein>
<evidence type="ECO:0000313" key="3">
    <source>
        <dbReference type="Proteomes" id="UP001549366"/>
    </source>
</evidence>
<keyword evidence="3" id="KW-1185">Reference proteome</keyword>
<proteinExistence type="predicted"/>
<comment type="caution">
    <text evidence="2">The sequence shown here is derived from an EMBL/GenBank/DDBJ whole genome shotgun (WGS) entry which is preliminary data.</text>
</comment>
<dbReference type="Proteomes" id="UP001549366">
    <property type="component" value="Unassembled WGS sequence"/>
</dbReference>
<organism evidence="2 3">
    <name type="scientific">Endozoicomonas lisbonensis</name>
    <dbReference type="NCBI Taxonomy" id="3120522"/>
    <lineage>
        <taxon>Bacteria</taxon>
        <taxon>Pseudomonadati</taxon>
        <taxon>Pseudomonadota</taxon>
        <taxon>Gammaproteobacteria</taxon>
        <taxon>Oceanospirillales</taxon>
        <taxon>Endozoicomonadaceae</taxon>
        <taxon>Endozoicomonas</taxon>
    </lineage>
</organism>
<feature type="region of interest" description="Disordered" evidence="1">
    <location>
        <begin position="169"/>
        <end position="221"/>
    </location>
</feature>
<dbReference type="EMBL" id="JBEWTB010000003">
    <property type="protein sequence ID" value="MET4759583.1"/>
    <property type="molecule type" value="Genomic_DNA"/>
</dbReference>
<feature type="region of interest" description="Disordered" evidence="1">
    <location>
        <begin position="121"/>
        <end position="144"/>
    </location>
</feature>